<evidence type="ECO:0000256" key="2">
    <source>
        <dbReference type="ARBA" id="ARBA00001947"/>
    </source>
</evidence>
<keyword evidence="7 20" id="KW-0378">Hydrolase</keyword>
<evidence type="ECO:0000256" key="7">
    <source>
        <dbReference type="ARBA" id="ARBA00022801"/>
    </source>
</evidence>
<dbReference type="InterPro" id="IPR032284">
    <property type="entry name" value="RecQ_Zn-bd"/>
</dbReference>
<dbReference type="InterPro" id="IPR001650">
    <property type="entry name" value="Helicase_C-like"/>
</dbReference>
<dbReference type="NCBIfam" id="TIGR00614">
    <property type="entry name" value="recQ_fam"/>
    <property type="match status" value="1"/>
</dbReference>
<dbReference type="GO" id="GO:0009378">
    <property type="term" value="F:four-way junction helicase activity"/>
    <property type="evidence" value="ECO:0007669"/>
    <property type="project" value="TreeGrafter"/>
</dbReference>
<keyword evidence="12" id="KW-0233">DNA recombination</keyword>
<evidence type="ECO:0000259" key="19">
    <source>
        <dbReference type="PROSITE" id="PS51194"/>
    </source>
</evidence>
<reference evidence="20 21" key="1">
    <citation type="submission" date="2018-11" db="EMBL/GenBank/DDBJ databases">
        <title>The draft genome sequence of Amphritea balenae JAMM 1525T.</title>
        <authorList>
            <person name="Fang Z."/>
            <person name="Zhang Y."/>
            <person name="Han X."/>
        </authorList>
    </citation>
    <scope>NUCLEOTIDE SEQUENCE [LARGE SCALE GENOMIC DNA]</scope>
    <source>
        <strain evidence="20 21">JAMM 1525</strain>
    </source>
</reference>
<dbReference type="Gene3D" id="3.40.50.300">
    <property type="entry name" value="P-loop containing nucleotide triphosphate hydrolases"/>
    <property type="match status" value="2"/>
</dbReference>
<keyword evidence="5" id="KW-0547">Nucleotide-binding</keyword>
<gene>
    <name evidence="20" type="primary">recQ</name>
    <name evidence="20" type="ORF">EHS89_20830</name>
</gene>
<dbReference type="InterPro" id="IPR010997">
    <property type="entry name" value="HRDC-like_sf"/>
</dbReference>
<dbReference type="GO" id="GO:0043590">
    <property type="term" value="C:bacterial nucleoid"/>
    <property type="evidence" value="ECO:0007669"/>
    <property type="project" value="TreeGrafter"/>
</dbReference>
<evidence type="ECO:0000256" key="8">
    <source>
        <dbReference type="ARBA" id="ARBA00022806"/>
    </source>
</evidence>
<protein>
    <recommendedName>
        <fullName evidence="16">DNA helicase RecQ</fullName>
        <ecNumber evidence="16">5.6.2.4</ecNumber>
    </recommendedName>
</protein>
<evidence type="ECO:0000256" key="6">
    <source>
        <dbReference type="ARBA" id="ARBA00022763"/>
    </source>
</evidence>
<dbReference type="Pfam" id="PF00271">
    <property type="entry name" value="Helicase_C"/>
    <property type="match status" value="1"/>
</dbReference>
<keyword evidence="9" id="KW-0862">Zinc</keyword>
<evidence type="ECO:0000256" key="12">
    <source>
        <dbReference type="ARBA" id="ARBA00023172"/>
    </source>
</evidence>
<evidence type="ECO:0000259" key="18">
    <source>
        <dbReference type="PROSITE" id="PS51192"/>
    </source>
</evidence>
<dbReference type="PROSITE" id="PS50967">
    <property type="entry name" value="HRDC"/>
    <property type="match status" value="1"/>
</dbReference>
<dbReference type="Proteomes" id="UP000267535">
    <property type="component" value="Unassembled WGS sequence"/>
</dbReference>
<comment type="cofactor">
    <cofactor evidence="2">
        <name>Zn(2+)</name>
        <dbReference type="ChEBI" id="CHEBI:29105"/>
    </cofactor>
</comment>
<dbReference type="FunFam" id="3.40.50.300:FF:000156">
    <property type="entry name" value="ATP-dependent DNA helicase recQ"/>
    <property type="match status" value="1"/>
</dbReference>
<evidence type="ECO:0000256" key="1">
    <source>
        <dbReference type="ARBA" id="ARBA00001946"/>
    </source>
</evidence>
<evidence type="ECO:0000313" key="21">
    <source>
        <dbReference type="Proteomes" id="UP000267535"/>
    </source>
</evidence>
<dbReference type="EMBL" id="RQXV01000020">
    <property type="protein sequence ID" value="RRC96655.1"/>
    <property type="molecule type" value="Genomic_DNA"/>
</dbReference>
<dbReference type="Pfam" id="PF14493">
    <property type="entry name" value="HTH_40"/>
    <property type="match status" value="1"/>
</dbReference>
<accession>A0A3P1SIT0</accession>
<evidence type="ECO:0000256" key="5">
    <source>
        <dbReference type="ARBA" id="ARBA00022741"/>
    </source>
</evidence>
<dbReference type="Gene3D" id="1.10.150.80">
    <property type="entry name" value="HRDC domain"/>
    <property type="match status" value="1"/>
</dbReference>
<evidence type="ECO:0000313" key="20">
    <source>
        <dbReference type="EMBL" id="RRC96655.1"/>
    </source>
</evidence>
<dbReference type="InterPro" id="IPR036388">
    <property type="entry name" value="WH-like_DNA-bd_sf"/>
</dbReference>
<dbReference type="InterPro" id="IPR004589">
    <property type="entry name" value="DNA_helicase_ATP-dep_RecQ"/>
</dbReference>
<dbReference type="SMART" id="SM00490">
    <property type="entry name" value="HELICc"/>
    <property type="match status" value="1"/>
</dbReference>
<keyword evidence="8 20" id="KW-0347">Helicase</keyword>
<dbReference type="FunFam" id="3.40.50.300:FF:000296">
    <property type="entry name" value="ATP-dependent DNA helicase RecQ"/>
    <property type="match status" value="1"/>
</dbReference>
<dbReference type="SMART" id="SM00956">
    <property type="entry name" value="RQC"/>
    <property type="match status" value="1"/>
</dbReference>
<dbReference type="Pfam" id="PF09382">
    <property type="entry name" value="RQC"/>
    <property type="match status" value="1"/>
</dbReference>
<dbReference type="GO" id="GO:0046872">
    <property type="term" value="F:metal ion binding"/>
    <property type="evidence" value="ECO:0007669"/>
    <property type="project" value="UniProtKB-KW"/>
</dbReference>
<keyword evidence="11" id="KW-0238">DNA-binding</keyword>
<dbReference type="Pfam" id="PF00270">
    <property type="entry name" value="DEAD"/>
    <property type="match status" value="1"/>
</dbReference>
<keyword evidence="14" id="KW-0413">Isomerase</keyword>
<dbReference type="GO" id="GO:0030894">
    <property type="term" value="C:replisome"/>
    <property type="evidence" value="ECO:0007669"/>
    <property type="project" value="TreeGrafter"/>
</dbReference>
<dbReference type="SMART" id="SM00487">
    <property type="entry name" value="DEXDc"/>
    <property type="match status" value="1"/>
</dbReference>
<dbReference type="CDD" id="cd17920">
    <property type="entry name" value="DEXHc_RecQ"/>
    <property type="match status" value="1"/>
</dbReference>
<dbReference type="InterPro" id="IPR027417">
    <property type="entry name" value="P-loop_NTPase"/>
</dbReference>
<dbReference type="GO" id="GO:0006260">
    <property type="term" value="P:DNA replication"/>
    <property type="evidence" value="ECO:0007669"/>
    <property type="project" value="InterPro"/>
</dbReference>
<dbReference type="PANTHER" id="PTHR13710">
    <property type="entry name" value="DNA HELICASE RECQ FAMILY MEMBER"/>
    <property type="match status" value="1"/>
</dbReference>
<dbReference type="GO" id="GO:0006310">
    <property type="term" value="P:DNA recombination"/>
    <property type="evidence" value="ECO:0007669"/>
    <property type="project" value="UniProtKB-UniRule"/>
</dbReference>
<comment type="similarity">
    <text evidence="3">Belongs to the helicase family. RecQ subfamily.</text>
</comment>
<dbReference type="InterPro" id="IPR029491">
    <property type="entry name" value="Helicase_HTH"/>
</dbReference>
<dbReference type="GO" id="GO:0016787">
    <property type="term" value="F:hydrolase activity"/>
    <property type="evidence" value="ECO:0007669"/>
    <property type="project" value="UniProtKB-KW"/>
</dbReference>
<evidence type="ECO:0000256" key="10">
    <source>
        <dbReference type="ARBA" id="ARBA00022840"/>
    </source>
</evidence>
<dbReference type="GO" id="GO:0009432">
    <property type="term" value="P:SOS response"/>
    <property type="evidence" value="ECO:0007669"/>
    <property type="project" value="UniProtKB-UniRule"/>
</dbReference>
<feature type="domain" description="HRDC" evidence="17">
    <location>
        <begin position="525"/>
        <end position="605"/>
    </location>
</feature>
<evidence type="ECO:0000256" key="15">
    <source>
        <dbReference type="ARBA" id="ARBA00034617"/>
    </source>
</evidence>
<dbReference type="GO" id="GO:0005737">
    <property type="term" value="C:cytoplasm"/>
    <property type="evidence" value="ECO:0007669"/>
    <property type="project" value="TreeGrafter"/>
</dbReference>
<proteinExistence type="inferred from homology"/>
<dbReference type="PROSITE" id="PS51192">
    <property type="entry name" value="HELICASE_ATP_BIND_1"/>
    <property type="match status" value="1"/>
</dbReference>
<evidence type="ECO:0000259" key="17">
    <source>
        <dbReference type="PROSITE" id="PS50967"/>
    </source>
</evidence>
<keyword evidence="4" id="KW-0479">Metal-binding</keyword>
<evidence type="ECO:0000256" key="14">
    <source>
        <dbReference type="ARBA" id="ARBA00023235"/>
    </source>
</evidence>
<dbReference type="OrthoDB" id="9760034at2"/>
<dbReference type="GO" id="GO:0005524">
    <property type="term" value="F:ATP binding"/>
    <property type="evidence" value="ECO:0007669"/>
    <property type="project" value="UniProtKB-KW"/>
</dbReference>
<evidence type="ECO:0000256" key="11">
    <source>
        <dbReference type="ARBA" id="ARBA00023125"/>
    </source>
</evidence>
<keyword evidence="6" id="KW-0227">DNA damage</keyword>
<keyword evidence="10" id="KW-0067">ATP-binding</keyword>
<dbReference type="InterPro" id="IPR006293">
    <property type="entry name" value="DNA_helicase_ATP-dep_RecQ_bac"/>
</dbReference>
<evidence type="ECO:0000256" key="4">
    <source>
        <dbReference type="ARBA" id="ARBA00022723"/>
    </source>
</evidence>
<feature type="domain" description="Helicase C-terminal" evidence="19">
    <location>
        <begin position="215"/>
        <end position="365"/>
    </location>
</feature>
<dbReference type="InterPro" id="IPR002121">
    <property type="entry name" value="HRDC_dom"/>
</dbReference>
<comment type="caution">
    <text evidence="20">The sequence shown here is derived from an EMBL/GenBank/DDBJ whole genome shotgun (WGS) entry which is preliminary data.</text>
</comment>
<dbReference type="InterPro" id="IPR018982">
    <property type="entry name" value="RQC_domain"/>
</dbReference>
<comment type="catalytic activity">
    <reaction evidence="15">
        <text>Couples ATP hydrolysis with the unwinding of duplex DNA by translocating in the 3'-5' direction.</text>
        <dbReference type="EC" id="5.6.2.4"/>
    </reaction>
</comment>
<evidence type="ECO:0000256" key="13">
    <source>
        <dbReference type="ARBA" id="ARBA00023204"/>
    </source>
</evidence>
<feature type="domain" description="Helicase ATP-binding" evidence="18">
    <location>
        <begin position="26"/>
        <end position="194"/>
    </location>
</feature>
<dbReference type="AlphaFoldDB" id="A0A3P1SIT0"/>
<dbReference type="GO" id="GO:0043138">
    <property type="term" value="F:3'-5' DNA helicase activity"/>
    <property type="evidence" value="ECO:0007669"/>
    <property type="project" value="UniProtKB-EC"/>
</dbReference>
<dbReference type="Pfam" id="PF00570">
    <property type="entry name" value="HRDC"/>
    <property type="match status" value="1"/>
</dbReference>
<dbReference type="EC" id="5.6.2.4" evidence="16"/>
<dbReference type="Pfam" id="PF16124">
    <property type="entry name" value="RecQ_Zn_bind"/>
    <property type="match status" value="1"/>
</dbReference>
<evidence type="ECO:0000256" key="16">
    <source>
        <dbReference type="NCBIfam" id="TIGR01389"/>
    </source>
</evidence>
<organism evidence="20 21">
    <name type="scientific">Amphritea balenae</name>
    <dbReference type="NCBI Taxonomy" id="452629"/>
    <lineage>
        <taxon>Bacteria</taxon>
        <taxon>Pseudomonadati</taxon>
        <taxon>Pseudomonadota</taxon>
        <taxon>Gammaproteobacteria</taxon>
        <taxon>Oceanospirillales</taxon>
        <taxon>Oceanospirillaceae</taxon>
        <taxon>Amphritea</taxon>
    </lineage>
</organism>
<dbReference type="SUPFAM" id="SSF52540">
    <property type="entry name" value="P-loop containing nucleoside triphosphate hydrolases"/>
    <property type="match status" value="2"/>
</dbReference>
<dbReference type="PROSITE" id="PS51194">
    <property type="entry name" value="HELICASE_CTER"/>
    <property type="match status" value="1"/>
</dbReference>
<dbReference type="Gene3D" id="1.10.10.10">
    <property type="entry name" value="Winged helix-like DNA-binding domain superfamily/Winged helix DNA-binding domain"/>
    <property type="match status" value="1"/>
</dbReference>
<dbReference type="InterPro" id="IPR044876">
    <property type="entry name" value="HRDC_dom_sf"/>
</dbReference>
<dbReference type="GO" id="GO:0006281">
    <property type="term" value="P:DNA repair"/>
    <property type="evidence" value="ECO:0007669"/>
    <property type="project" value="UniProtKB-KW"/>
</dbReference>
<name>A0A3P1SIT0_9GAMM</name>
<dbReference type="SUPFAM" id="SSF47819">
    <property type="entry name" value="HRDC-like"/>
    <property type="match status" value="1"/>
</dbReference>
<keyword evidence="21" id="KW-1185">Reference proteome</keyword>
<dbReference type="FunFam" id="1.10.10.10:FF:000175">
    <property type="entry name" value="ATP-dependent DNA helicase RecQ"/>
    <property type="match status" value="1"/>
</dbReference>
<sequence>MIEQARQLLKQIFGYEQFRDPQQEVIETLLAGQDALVVMPTGGGKSLCYQLPALIRPGVAIVVSPLIALMQDQVQALSQWGINAGYLNSSMDFSTAQEVEHQLRSGELDLLYVAPERLLQPRTLKMLSECQLALFAIDEAHCVSQWGHDFRPEYLQLSYLQDCFPGVPRIALTATADERTRQEICERLGLEEASKFIQGFDRPNIRYRIGQKHRAKEQLLKFLKAEHASDSGIVYCLSRKKVEDTAKWLQEQGFNALPYHAGLSSELRRLNQHRFLTEENILMVATVAFGMGIDKPNVRFVAHLDLPKSIEAYYQETGRAGRDGQPADAWMVYGLQDVIFLRQMLEGSQADELHKSVERQKLESMLGLCEITTCRRQSLLEYFGDALEQECGNCDTCLEPVPVWDATDAARKALSAVYRCDQRFGVNHVIEVLLGKTSARVMELKHHQLSTFGIGKELDRNQWRSVYRQLVARGYLRVAPNTHGVLWLSDTCRPLLKGEEQIEMRQDKRKHEPFRKRNDPQQKLDSEDYGLWNALKALRMKLSKDQDVPPYVIFHDATLMEMVMYQPVTHQQMGRLNGVGERKLDLYGDAFLDEIREYQDAQRQPDNKDLQIQESVTLYRSGMTIAQVARQQHLSENIIYHHLADGIQSGQLPLRDVINITDAQLQQVQQALCDSLSSSGVALKPVYEELDGLYEYGVLRCVRADMERVESAG</sequence>
<dbReference type="InterPro" id="IPR011545">
    <property type="entry name" value="DEAD/DEAH_box_helicase_dom"/>
</dbReference>
<dbReference type="SMART" id="SM00341">
    <property type="entry name" value="HRDC"/>
    <property type="match status" value="1"/>
</dbReference>
<comment type="cofactor">
    <cofactor evidence="1">
        <name>Mg(2+)</name>
        <dbReference type="ChEBI" id="CHEBI:18420"/>
    </cofactor>
</comment>
<dbReference type="PANTHER" id="PTHR13710:SF105">
    <property type="entry name" value="ATP-DEPENDENT DNA HELICASE Q1"/>
    <property type="match status" value="1"/>
</dbReference>
<keyword evidence="13" id="KW-0234">DNA repair</keyword>
<evidence type="ECO:0000256" key="3">
    <source>
        <dbReference type="ARBA" id="ARBA00005446"/>
    </source>
</evidence>
<dbReference type="GO" id="GO:0003677">
    <property type="term" value="F:DNA binding"/>
    <property type="evidence" value="ECO:0007669"/>
    <property type="project" value="UniProtKB-KW"/>
</dbReference>
<dbReference type="NCBIfam" id="TIGR01389">
    <property type="entry name" value="recQ"/>
    <property type="match status" value="1"/>
</dbReference>
<dbReference type="InterPro" id="IPR014001">
    <property type="entry name" value="Helicase_ATP-bd"/>
</dbReference>
<dbReference type="CDD" id="cd18794">
    <property type="entry name" value="SF2_C_RecQ"/>
    <property type="match status" value="1"/>
</dbReference>
<dbReference type="RefSeq" id="WP_124928108.1">
    <property type="nucleotide sequence ID" value="NZ_BMOH01000005.1"/>
</dbReference>
<evidence type="ECO:0000256" key="9">
    <source>
        <dbReference type="ARBA" id="ARBA00022833"/>
    </source>
</evidence>